<accession>A0AAV9FH36</accession>
<comment type="subunit">
    <text evidence="10">Heterotrimeric transcription factor composed of three components, NF-YA, NF-YB and NF-YC. NF-YB and NF-YC must interact and dimerize for NF-YA association and DNA binding.</text>
</comment>
<evidence type="ECO:0000313" key="17">
    <source>
        <dbReference type="EMBL" id="KAK1324916.1"/>
    </source>
</evidence>
<evidence type="ECO:0000256" key="7">
    <source>
        <dbReference type="ARBA" id="ARBA00023125"/>
    </source>
</evidence>
<keyword evidence="3" id="KW-0677">Repeat</keyword>
<gene>
    <name evidence="17" type="ORF">QJS10_CPA01g01381</name>
</gene>
<comment type="function">
    <text evidence="12">Stimulates the transcription of various genes by recognizing and binding to a CCAAT motif in promoters.</text>
</comment>
<dbReference type="Pfam" id="PF00642">
    <property type="entry name" value="zf-CCCH"/>
    <property type="match status" value="1"/>
</dbReference>
<evidence type="ECO:0000256" key="13">
    <source>
        <dbReference type="PROSITE-ProRule" id="PRU00723"/>
    </source>
</evidence>
<organism evidence="17 18">
    <name type="scientific">Acorus calamus</name>
    <name type="common">Sweet flag</name>
    <dbReference type="NCBI Taxonomy" id="4465"/>
    <lineage>
        <taxon>Eukaryota</taxon>
        <taxon>Viridiplantae</taxon>
        <taxon>Streptophyta</taxon>
        <taxon>Embryophyta</taxon>
        <taxon>Tracheophyta</taxon>
        <taxon>Spermatophyta</taxon>
        <taxon>Magnoliopsida</taxon>
        <taxon>Liliopsida</taxon>
        <taxon>Acoraceae</taxon>
        <taxon>Acorus</taxon>
    </lineage>
</organism>
<reference evidence="17" key="1">
    <citation type="journal article" date="2023" name="Nat. Commun.">
        <title>Diploid and tetraploid genomes of Acorus and the evolution of monocots.</title>
        <authorList>
            <person name="Ma L."/>
            <person name="Liu K.W."/>
            <person name="Li Z."/>
            <person name="Hsiao Y.Y."/>
            <person name="Qi Y."/>
            <person name="Fu T."/>
            <person name="Tang G.D."/>
            <person name="Zhang D."/>
            <person name="Sun W.H."/>
            <person name="Liu D.K."/>
            <person name="Li Y."/>
            <person name="Chen G.Z."/>
            <person name="Liu X.D."/>
            <person name="Liao X.Y."/>
            <person name="Jiang Y.T."/>
            <person name="Yu X."/>
            <person name="Hao Y."/>
            <person name="Huang J."/>
            <person name="Zhao X.W."/>
            <person name="Ke S."/>
            <person name="Chen Y.Y."/>
            <person name="Wu W.L."/>
            <person name="Hsu J.L."/>
            <person name="Lin Y.F."/>
            <person name="Huang M.D."/>
            <person name="Li C.Y."/>
            <person name="Huang L."/>
            <person name="Wang Z.W."/>
            <person name="Zhao X."/>
            <person name="Zhong W.Y."/>
            <person name="Peng D.H."/>
            <person name="Ahmad S."/>
            <person name="Lan S."/>
            <person name="Zhang J.S."/>
            <person name="Tsai W.C."/>
            <person name="Van de Peer Y."/>
            <person name="Liu Z.J."/>
        </authorList>
    </citation>
    <scope>NUCLEOTIDE SEQUENCE</scope>
    <source>
        <strain evidence="17">CP</strain>
    </source>
</reference>
<reference evidence="17" key="2">
    <citation type="submission" date="2023-06" db="EMBL/GenBank/DDBJ databases">
        <authorList>
            <person name="Ma L."/>
            <person name="Liu K.-W."/>
            <person name="Li Z."/>
            <person name="Hsiao Y.-Y."/>
            <person name="Qi Y."/>
            <person name="Fu T."/>
            <person name="Tang G."/>
            <person name="Zhang D."/>
            <person name="Sun W.-H."/>
            <person name="Liu D.-K."/>
            <person name="Li Y."/>
            <person name="Chen G.-Z."/>
            <person name="Liu X.-D."/>
            <person name="Liao X.-Y."/>
            <person name="Jiang Y.-T."/>
            <person name="Yu X."/>
            <person name="Hao Y."/>
            <person name="Huang J."/>
            <person name="Zhao X.-W."/>
            <person name="Ke S."/>
            <person name="Chen Y.-Y."/>
            <person name="Wu W.-L."/>
            <person name="Hsu J.-L."/>
            <person name="Lin Y.-F."/>
            <person name="Huang M.-D."/>
            <person name="Li C.-Y."/>
            <person name="Huang L."/>
            <person name="Wang Z.-W."/>
            <person name="Zhao X."/>
            <person name="Zhong W.-Y."/>
            <person name="Peng D.-H."/>
            <person name="Ahmad S."/>
            <person name="Lan S."/>
            <person name="Zhang J.-S."/>
            <person name="Tsai W.-C."/>
            <person name="Van De Peer Y."/>
            <person name="Liu Z.-J."/>
        </authorList>
    </citation>
    <scope>NUCLEOTIDE SEQUENCE</scope>
    <source>
        <strain evidence="17">CP</strain>
        <tissue evidence="17">Leaves</tissue>
    </source>
</reference>
<dbReference type="SMART" id="SM00356">
    <property type="entry name" value="ZnF_C3H1"/>
    <property type="match status" value="1"/>
</dbReference>
<dbReference type="InterPro" id="IPR000571">
    <property type="entry name" value="Znf_CCCH"/>
</dbReference>
<dbReference type="GO" id="GO:0008270">
    <property type="term" value="F:zinc ion binding"/>
    <property type="evidence" value="ECO:0007669"/>
    <property type="project" value="UniProtKB-KW"/>
</dbReference>
<evidence type="ECO:0000256" key="6">
    <source>
        <dbReference type="ARBA" id="ARBA00023015"/>
    </source>
</evidence>
<evidence type="ECO:0000256" key="4">
    <source>
        <dbReference type="ARBA" id="ARBA00022771"/>
    </source>
</evidence>
<dbReference type="SUPFAM" id="SSF47113">
    <property type="entry name" value="Histone-fold"/>
    <property type="match status" value="1"/>
</dbReference>
<feature type="zinc finger region" description="C3H1-type" evidence="13">
    <location>
        <begin position="249"/>
        <end position="277"/>
    </location>
</feature>
<dbReference type="FunFam" id="1.10.20.10:FF:000062">
    <property type="entry name" value="Nuclear transcription factor Y subunit C"/>
    <property type="match status" value="1"/>
</dbReference>
<evidence type="ECO:0000256" key="1">
    <source>
        <dbReference type="ARBA" id="ARBA00004123"/>
    </source>
</evidence>
<evidence type="ECO:0000256" key="14">
    <source>
        <dbReference type="SAM" id="Coils"/>
    </source>
</evidence>
<dbReference type="GO" id="GO:0000976">
    <property type="term" value="F:transcription cis-regulatory region binding"/>
    <property type="evidence" value="ECO:0007669"/>
    <property type="project" value="TreeGrafter"/>
</dbReference>
<protein>
    <submittedName>
        <fullName evidence="17">Zinc finger CCCH domain-containing protein 9</fullName>
    </submittedName>
</protein>
<dbReference type="FunFam" id="4.10.1000.10:FF:000001">
    <property type="entry name" value="zinc finger CCCH domain-containing protein 15-like"/>
    <property type="match status" value="1"/>
</dbReference>
<dbReference type="Proteomes" id="UP001180020">
    <property type="component" value="Unassembled WGS sequence"/>
</dbReference>
<dbReference type="PANTHER" id="PTHR10252:SF124">
    <property type="entry name" value="NUCLEAR TRANSCRIPTION FACTOR Y SUBUNIT C-10"/>
    <property type="match status" value="1"/>
</dbReference>
<dbReference type="Gene3D" id="1.10.20.10">
    <property type="entry name" value="Histone, subunit A"/>
    <property type="match status" value="1"/>
</dbReference>
<evidence type="ECO:0000256" key="3">
    <source>
        <dbReference type="ARBA" id="ARBA00022737"/>
    </source>
</evidence>
<feature type="domain" description="C3H1-type" evidence="16">
    <location>
        <begin position="249"/>
        <end position="277"/>
    </location>
</feature>
<evidence type="ECO:0000256" key="15">
    <source>
        <dbReference type="SAM" id="MobiDB-lite"/>
    </source>
</evidence>
<keyword evidence="8" id="KW-0804">Transcription</keyword>
<keyword evidence="6" id="KW-0805">Transcription regulation</keyword>
<feature type="region of interest" description="Disordered" evidence="15">
    <location>
        <begin position="217"/>
        <end position="237"/>
    </location>
</feature>
<feature type="compositionally biased region" description="Low complexity" evidence="15">
    <location>
        <begin position="222"/>
        <end position="233"/>
    </location>
</feature>
<dbReference type="EMBL" id="JAUJYO010000001">
    <property type="protein sequence ID" value="KAK1324916.1"/>
    <property type="molecule type" value="Genomic_DNA"/>
</dbReference>
<keyword evidence="5 13" id="KW-0862">Zinc</keyword>
<proteinExistence type="inferred from homology"/>
<dbReference type="InterPro" id="IPR003958">
    <property type="entry name" value="CBFA_NFYB_domain"/>
</dbReference>
<dbReference type="SUPFAM" id="SSF90229">
    <property type="entry name" value="CCCH zinc finger"/>
    <property type="match status" value="1"/>
</dbReference>
<dbReference type="Pfam" id="PF00808">
    <property type="entry name" value="CBFD_NFYB_HMF"/>
    <property type="match status" value="1"/>
</dbReference>
<name>A0AAV9FH36_ACOCL</name>
<dbReference type="GO" id="GO:0046982">
    <property type="term" value="F:protein heterodimerization activity"/>
    <property type="evidence" value="ECO:0007669"/>
    <property type="project" value="InterPro"/>
</dbReference>
<dbReference type="GO" id="GO:0005634">
    <property type="term" value="C:nucleus"/>
    <property type="evidence" value="ECO:0007669"/>
    <property type="project" value="UniProtKB-SubCell"/>
</dbReference>
<dbReference type="CDD" id="cd22908">
    <property type="entry name" value="HFD_NFYC-like"/>
    <property type="match status" value="1"/>
</dbReference>
<keyword evidence="4 13" id="KW-0863">Zinc-finger</keyword>
<dbReference type="InterPro" id="IPR009072">
    <property type="entry name" value="Histone-fold"/>
</dbReference>
<keyword evidence="14" id="KW-0175">Coiled coil</keyword>
<evidence type="ECO:0000259" key="16">
    <source>
        <dbReference type="PROSITE" id="PS50103"/>
    </source>
</evidence>
<evidence type="ECO:0000256" key="11">
    <source>
        <dbReference type="ARBA" id="ARBA00038129"/>
    </source>
</evidence>
<comment type="caution">
    <text evidence="17">The sequence shown here is derived from an EMBL/GenBank/DDBJ whole genome shotgun (WGS) entry which is preliminary data.</text>
</comment>
<evidence type="ECO:0000256" key="10">
    <source>
        <dbReference type="ARBA" id="ARBA00025911"/>
    </source>
</evidence>
<dbReference type="PROSITE" id="PS50103">
    <property type="entry name" value="ZF_C3H1"/>
    <property type="match status" value="1"/>
</dbReference>
<sequence length="585" mass="66025">MQQESFSINEGLRSQEGRLTNGAGFYTPFSSALHNRPSSSFVSLTPSSVDEAEKAISASETENRLYLAKLTLQYQEMIDRYDLCVAHLQDMAVEAESLRRKNAELRLSNAELARRLSLLSIASKQQQQQQQQMQAARSSYAAGIANDLKRLYVGDGVPLGEMPARVVEQKPDRVTLPKSISIRSSGFVKMDRAGVRNGRFRVTSPLMELSQKAYEQAGEGDSTFSSTTATATAGENTPPLELEVYNQGTNKTELCNKWQETGSCPYGARCQFAHGIAELRPVIRHPRYKTESTMNPDFQMFDPMHVPGDTMAPLPPALVNLPHHHHCHHLKAGMDTKYCLNLIDSQNKNLENFWRQQVLEMENMQEVRPHLLPLARIKRIMKADGQMISGETPILFSKACELFIQDLTLRSWLHADQGKRRTIQKIDVASAVCHDKVFYFLDHLVPVTELKDMEPENQGDWNVMGSQLELPQAFMYPPYPNMNAHGAVTSCLYCETSRCTKKISLPQSKYKEVGRKNWGRAFSTTTKSNEFSGTAPTSTKVLTLLYEIGWNALVQCEGRGGIVNRVYSVCETKRRRRFKEENEVE</sequence>
<evidence type="ECO:0000256" key="5">
    <source>
        <dbReference type="ARBA" id="ARBA00022833"/>
    </source>
</evidence>
<dbReference type="AlphaFoldDB" id="A0AAV9FH36"/>
<keyword evidence="18" id="KW-1185">Reference proteome</keyword>
<evidence type="ECO:0000256" key="8">
    <source>
        <dbReference type="ARBA" id="ARBA00023163"/>
    </source>
</evidence>
<dbReference type="GO" id="GO:0006355">
    <property type="term" value="P:regulation of DNA-templated transcription"/>
    <property type="evidence" value="ECO:0007669"/>
    <property type="project" value="TreeGrafter"/>
</dbReference>
<keyword evidence="7" id="KW-0238">DNA-binding</keyword>
<dbReference type="InterPro" id="IPR036855">
    <property type="entry name" value="Znf_CCCH_sf"/>
</dbReference>
<evidence type="ECO:0000256" key="12">
    <source>
        <dbReference type="ARBA" id="ARBA00059992"/>
    </source>
</evidence>
<comment type="similarity">
    <text evidence="11">Belongs to the NFYC/HAP5 subunit family.</text>
</comment>
<dbReference type="PANTHER" id="PTHR10252">
    <property type="entry name" value="HISTONE-LIKE TRANSCRIPTION FACTOR CCAAT-RELATED"/>
    <property type="match status" value="1"/>
</dbReference>
<comment type="subcellular location">
    <subcellularLocation>
        <location evidence="1">Nucleus</location>
    </subcellularLocation>
</comment>
<evidence type="ECO:0000256" key="2">
    <source>
        <dbReference type="ARBA" id="ARBA00022723"/>
    </source>
</evidence>
<keyword evidence="2 13" id="KW-0479">Metal-binding</keyword>
<dbReference type="InterPro" id="IPR050568">
    <property type="entry name" value="Transcr_DNA_Rep_Reg"/>
</dbReference>
<keyword evidence="9" id="KW-0539">Nucleus</keyword>
<dbReference type="Gene3D" id="4.10.1000.10">
    <property type="entry name" value="Zinc finger, CCCH-type"/>
    <property type="match status" value="1"/>
</dbReference>
<evidence type="ECO:0000256" key="9">
    <source>
        <dbReference type="ARBA" id="ARBA00023242"/>
    </source>
</evidence>
<feature type="coiled-coil region" evidence="14">
    <location>
        <begin position="88"/>
        <end position="115"/>
    </location>
</feature>
<evidence type="ECO:0000313" key="18">
    <source>
        <dbReference type="Proteomes" id="UP001180020"/>
    </source>
</evidence>